<dbReference type="InterPro" id="IPR026622">
    <property type="entry name" value="Mxra7"/>
</dbReference>
<evidence type="ECO:0000256" key="1">
    <source>
        <dbReference type="SAM" id="MobiDB-lite"/>
    </source>
</evidence>
<feature type="region of interest" description="Disordered" evidence="1">
    <location>
        <begin position="126"/>
        <end position="162"/>
    </location>
</feature>
<feature type="region of interest" description="Disordered" evidence="1">
    <location>
        <begin position="41"/>
        <end position="74"/>
    </location>
</feature>
<dbReference type="Pfam" id="PF25473">
    <property type="entry name" value="MXRA7_helical"/>
    <property type="match status" value="1"/>
</dbReference>
<keyword evidence="2" id="KW-0472">Membrane</keyword>
<feature type="domain" description="Matrix-remodeling-associated protein 7 helical" evidence="3">
    <location>
        <begin position="240"/>
        <end position="300"/>
    </location>
</feature>
<dbReference type="PANTHER" id="PTHR21845:SF2">
    <property type="entry name" value="MATRIX-REMODELING-ASSOCIATED PROTEIN 7"/>
    <property type="match status" value="1"/>
</dbReference>
<feature type="compositionally biased region" description="Basic and acidic residues" evidence="1">
    <location>
        <begin position="210"/>
        <end position="227"/>
    </location>
</feature>
<evidence type="ECO:0000256" key="2">
    <source>
        <dbReference type="SAM" id="Phobius"/>
    </source>
</evidence>
<keyword evidence="5" id="KW-1185">Reference proteome</keyword>
<reference evidence="4" key="3">
    <citation type="submission" date="2025-09" db="UniProtKB">
        <authorList>
            <consortium name="Ensembl"/>
        </authorList>
    </citation>
    <scope>IDENTIFICATION</scope>
</reference>
<dbReference type="PANTHER" id="PTHR21845">
    <property type="entry name" value="TRANSMEMBRANE ANCHOR PROTEIN 1"/>
    <property type="match status" value="1"/>
</dbReference>
<reference evidence="5" key="1">
    <citation type="submission" date="2003-08" db="EMBL/GenBank/DDBJ databases">
        <authorList>
            <person name="Birren B."/>
            <person name="Nusbaum C."/>
            <person name="Abebe A."/>
            <person name="Abouelleil A."/>
            <person name="Adekoya E."/>
            <person name="Ait-zahra M."/>
            <person name="Allen N."/>
            <person name="Allen T."/>
            <person name="An P."/>
            <person name="Anderson M."/>
            <person name="Anderson S."/>
            <person name="Arachchi H."/>
            <person name="Armbruster J."/>
            <person name="Bachantsang P."/>
            <person name="Baldwin J."/>
            <person name="Barry A."/>
            <person name="Bayul T."/>
            <person name="Blitshsteyn B."/>
            <person name="Bloom T."/>
            <person name="Blye J."/>
            <person name="Boguslavskiy L."/>
            <person name="Borowsky M."/>
            <person name="Boukhgalter B."/>
            <person name="Brunache A."/>
            <person name="Butler J."/>
            <person name="Calixte N."/>
            <person name="Calvo S."/>
            <person name="Camarata J."/>
            <person name="Campo K."/>
            <person name="Chang J."/>
            <person name="Cheshatsang Y."/>
            <person name="Citroen M."/>
            <person name="Collymore A."/>
            <person name="Considine T."/>
            <person name="Cook A."/>
            <person name="Cooke P."/>
            <person name="Corum B."/>
            <person name="Cuomo C."/>
            <person name="David R."/>
            <person name="Dawoe T."/>
            <person name="Degray S."/>
            <person name="Dodge S."/>
            <person name="Dooley K."/>
            <person name="Dorje P."/>
            <person name="Dorjee K."/>
            <person name="Dorris L."/>
            <person name="Duffey N."/>
            <person name="Dupes A."/>
            <person name="Elkins T."/>
            <person name="Engels R."/>
            <person name="Erickson J."/>
            <person name="Farina A."/>
            <person name="Faro S."/>
            <person name="Ferreira P."/>
            <person name="Fischer H."/>
            <person name="Fitzgerald M."/>
            <person name="Foley K."/>
            <person name="Gage D."/>
            <person name="Galagan J."/>
            <person name="Gearin G."/>
            <person name="Gnerre S."/>
            <person name="Gnirke A."/>
            <person name="Goyette A."/>
            <person name="Graham J."/>
            <person name="Grandbois E."/>
            <person name="Gyaltsen K."/>
            <person name="Hafez N."/>
            <person name="Hagopian D."/>
            <person name="Hagos B."/>
            <person name="Hall J."/>
            <person name="Hatcher B."/>
            <person name="Heller A."/>
            <person name="Higgins H."/>
            <person name="Honan T."/>
            <person name="Horn A."/>
            <person name="Houde N."/>
            <person name="Hughes L."/>
            <person name="Hulme W."/>
            <person name="Husby E."/>
            <person name="Iliev I."/>
            <person name="Jaffe D."/>
            <person name="Jones C."/>
            <person name="Kamal M."/>
            <person name="Kamat A."/>
            <person name="Kamvysselis M."/>
            <person name="Karlsson E."/>
            <person name="Kells C."/>
            <person name="Kieu A."/>
            <person name="Kisner P."/>
            <person name="Kodira C."/>
            <person name="Kulbokas E."/>
            <person name="Labutti K."/>
            <person name="Lama D."/>
            <person name="Landers T."/>
            <person name="Leger J."/>
            <person name="Levine S."/>
            <person name="Lewis D."/>
            <person name="Lewis T."/>
            <person name="Lindblad-toh K."/>
            <person name="Liu X."/>
            <person name="Lokyitsang T."/>
            <person name="Lokyitsang Y."/>
            <person name="Lucien O."/>
            <person name="Lui A."/>
            <person name="Ma L.J."/>
            <person name="Mabbitt R."/>
            <person name="Macdonald J."/>
            <person name="Maclean C."/>
            <person name="Major J."/>
            <person name="Manning J."/>
            <person name="Marabella R."/>
            <person name="Maru K."/>
            <person name="Matthews C."/>
            <person name="Mauceli E."/>
            <person name="Mccarthy M."/>
            <person name="Mcdonough S."/>
            <person name="Mcghee T."/>
            <person name="Meldrim J."/>
            <person name="Meneus L."/>
            <person name="Mesirov J."/>
            <person name="Mihalev A."/>
            <person name="Mihova T."/>
            <person name="Mikkelsen T."/>
            <person name="Mlenga V."/>
            <person name="Moru K."/>
            <person name="Mozes J."/>
            <person name="Mulrain L."/>
            <person name="Munson G."/>
            <person name="Naylor J."/>
            <person name="Newes C."/>
            <person name="Nguyen C."/>
            <person name="Nguyen N."/>
            <person name="Nguyen T."/>
            <person name="Nicol R."/>
            <person name="Nielsen C."/>
            <person name="Nizzari M."/>
            <person name="Norbu C."/>
            <person name="Norbu N."/>
            <person name="O'donnell P."/>
            <person name="Okoawo O."/>
            <person name="O'leary S."/>
            <person name="Omotosho B."/>
            <person name="O'neill K."/>
            <person name="Osman S."/>
            <person name="Parker S."/>
            <person name="Perrin D."/>
            <person name="Phunkhang P."/>
            <person name="Piqani B."/>
            <person name="Purcell S."/>
            <person name="Rachupka T."/>
            <person name="Ramasamy U."/>
            <person name="Rameau R."/>
            <person name="Ray V."/>
            <person name="Raymond C."/>
            <person name="Retta R."/>
            <person name="Richardson S."/>
            <person name="Rise C."/>
            <person name="Rodriguez J."/>
            <person name="Rogers J."/>
            <person name="Rogov P."/>
            <person name="Rutman M."/>
            <person name="Schupbach R."/>
            <person name="Seaman C."/>
            <person name="Settipalli S."/>
            <person name="Sharpe T."/>
            <person name="Sheridan J."/>
            <person name="Sherpa N."/>
            <person name="Shi J."/>
            <person name="Smirnov S."/>
            <person name="Smith C."/>
            <person name="Sougnez C."/>
            <person name="Spencer B."/>
            <person name="Stalker J."/>
            <person name="Stange-thomann N."/>
            <person name="Stavropoulos S."/>
            <person name="Stetson K."/>
            <person name="Stone C."/>
            <person name="Stone S."/>
            <person name="Stubbs M."/>
            <person name="Talamas J."/>
            <person name="Tchuinga P."/>
            <person name="Tenzing P."/>
            <person name="Tesfaye S."/>
            <person name="Theodore J."/>
            <person name="Thoulutsang Y."/>
            <person name="Topham K."/>
            <person name="Towey S."/>
            <person name="Tsamla T."/>
            <person name="Tsomo N."/>
            <person name="Vallee D."/>
            <person name="Vassiliev H."/>
            <person name="Venkataraman V."/>
            <person name="Vinson J."/>
            <person name="Vo A."/>
            <person name="Wade C."/>
            <person name="Wang S."/>
            <person name="Wangchuk T."/>
            <person name="Wangdi T."/>
            <person name="Whittaker C."/>
            <person name="Wilkinson J."/>
            <person name="Wu Y."/>
            <person name="Wyman D."/>
            <person name="Yadav S."/>
            <person name="Yang S."/>
            <person name="Yang X."/>
            <person name="Yeager S."/>
            <person name="Yee E."/>
            <person name="Young G."/>
            <person name="Zainoun J."/>
            <person name="Zembeck L."/>
            <person name="Zimmer A."/>
            <person name="Zody M."/>
            <person name="Lander E."/>
        </authorList>
    </citation>
    <scope>NUCLEOTIDE SEQUENCE [LARGE SCALE GENOMIC DNA]</scope>
</reference>
<accession>H2YXS6</accession>
<sequence length="301" mass="33633">MTVWEILGDYLSFYGGINAVVLALLLILATQYMRKRTKLIQNESDEKKSSEDVNVSEPISAPEKPHKGEASISSKDARTPIIGCGISKKDCSTEIPSLARMCGYSPAHMKELSHCALFFQKFREEESESEKSPRLPKNPANTEESDGSLANPRENLEEQDDLDIGDLVVEDIDIEDENDECDISAEAMADIEAEMMDSSILMAPTSEEDNSSKDEGNSVKCDSNKDLEKQEDQKFTISSYKSSFNALQEATAKLTTDEVIEERRIQEEQLSNILAVMQQNPEMFGEMSNDEVNTQVNLYCI</sequence>
<dbReference type="Proteomes" id="UP000007875">
    <property type="component" value="Unassembled WGS sequence"/>
</dbReference>
<keyword evidence="2" id="KW-0812">Transmembrane</keyword>
<evidence type="ECO:0000313" key="5">
    <source>
        <dbReference type="Proteomes" id="UP000007875"/>
    </source>
</evidence>
<dbReference type="Ensembl" id="ENSCSAVT00000010261.1">
    <property type="protein sequence ID" value="ENSCSAVP00000010137.1"/>
    <property type="gene ID" value="ENSCSAVG00000005975.1"/>
</dbReference>
<protein>
    <recommendedName>
        <fullName evidence="3">Matrix-remodeling-associated protein 7 helical domain-containing protein</fullName>
    </recommendedName>
</protein>
<dbReference type="HOGENOM" id="CLU_924258_0_0_1"/>
<reference evidence="4" key="2">
    <citation type="submission" date="2025-08" db="UniProtKB">
        <authorList>
            <consortium name="Ensembl"/>
        </authorList>
    </citation>
    <scope>IDENTIFICATION</scope>
</reference>
<name>H2YXS6_CIOSA</name>
<dbReference type="eggNOG" id="ENOG502SAE0">
    <property type="taxonomic scope" value="Eukaryota"/>
</dbReference>
<keyword evidence="2" id="KW-1133">Transmembrane helix</keyword>
<evidence type="ECO:0000259" key="3">
    <source>
        <dbReference type="Pfam" id="PF25473"/>
    </source>
</evidence>
<feature type="transmembrane region" description="Helical" evidence="2">
    <location>
        <begin position="12"/>
        <end position="29"/>
    </location>
</feature>
<dbReference type="InParanoid" id="H2YXS6"/>
<feature type="region of interest" description="Disordered" evidence="1">
    <location>
        <begin position="205"/>
        <end position="227"/>
    </location>
</feature>
<organism evidence="4 5">
    <name type="scientific">Ciona savignyi</name>
    <name type="common">Pacific transparent sea squirt</name>
    <dbReference type="NCBI Taxonomy" id="51511"/>
    <lineage>
        <taxon>Eukaryota</taxon>
        <taxon>Metazoa</taxon>
        <taxon>Chordata</taxon>
        <taxon>Tunicata</taxon>
        <taxon>Ascidiacea</taxon>
        <taxon>Phlebobranchia</taxon>
        <taxon>Cionidae</taxon>
        <taxon>Ciona</taxon>
    </lineage>
</organism>
<proteinExistence type="predicted"/>
<evidence type="ECO:0000313" key="4">
    <source>
        <dbReference type="Ensembl" id="ENSCSAVP00000010137.1"/>
    </source>
</evidence>
<dbReference type="InterPro" id="IPR057534">
    <property type="entry name" value="MXRA7_helical"/>
</dbReference>
<dbReference type="AlphaFoldDB" id="H2YXS6"/>